<dbReference type="PANTHER" id="PTHR34138:SF1">
    <property type="entry name" value="CELL SHAPE-DETERMINING PROTEIN MREC"/>
    <property type="match status" value="1"/>
</dbReference>
<accession>A0A7X1RJX6</accession>
<protein>
    <recommendedName>
        <fullName evidence="2 5">Cell shape-determining protein MreC</fullName>
    </recommendedName>
    <alternativeName>
        <fullName evidence="4 5">Cell shape protein MreC</fullName>
    </alternativeName>
</protein>
<sequence>MNRFKKSKYIIVLFVVVLVVSVFLVTTQSSAVVTKAGDGISLVDRIVQKPFQWLSSVKSDLGRLTRTYNENETLKKELYQMKKEMNEADSLKEENEQLRQLLDMKSKLNATKLIASDVIMRTPATWKQELTIDAGSQQGVTSNMLVIAGGGLIGSVGKIEDNSTVVNLLTNAENTEKISVKIQHGSTSIYGIIIGYDKEKDLLKISQLNSSSDISQGDKVVTGGLGNFNATDIPVGEVESVTHSNDYLTREVLVKLQSDSMNTKVVELVGNPS</sequence>
<evidence type="ECO:0000313" key="9">
    <source>
        <dbReference type="Proteomes" id="UP000467560"/>
    </source>
</evidence>
<organism evidence="8 9">
    <name type="scientific">Streptococcus mitis</name>
    <dbReference type="NCBI Taxonomy" id="28037"/>
    <lineage>
        <taxon>Bacteria</taxon>
        <taxon>Bacillati</taxon>
        <taxon>Bacillota</taxon>
        <taxon>Bacilli</taxon>
        <taxon>Lactobacillales</taxon>
        <taxon>Streptococcaceae</taxon>
        <taxon>Streptococcus</taxon>
        <taxon>Streptococcus mitis group</taxon>
    </lineage>
</organism>
<dbReference type="Proteomes" id="UP000467560">
    <property type="component" value="Unassembled WGS sequence"/>
</dbReference>
<evidence type="ECO:0000256" key="3">
    <source>
        <dbReference type="ARBA" id="ARBA00022960"/>
    </source>
</evidence>
<dbReference type="InterPro" id="IPR042177">
    <property type="entry name" value="Cell/Rod_1"/>
</dbReference>
<feature type="coiled-coil region" evidence="6">
    <location>
        <begin position="64"/>
        <end position="111"/>
    </location>
</feature>
<keyword evidence="6" id="KW-0175">Coiled coil</keyword>
<comment type="caution">
    <text evidence="8">The sequence shown here is derived from an EMBL/GenBank/DDBJ whole genome shotgun (WGS) entry which is preliminary data.</text>
</comment>
<dbReference type="PANTHER" id="PTHR34138">
    <property type="entry name" value="CELL SHAPE-DETERMINING PROTEIN MREC"/>
    <property type="match status" value="1"/>
</dbReference>
<evidence type="ECO:0000256" key="6">
    <source>
        <dbReference type="SAM" id="Coils"/>
    </source>
</evidence>
<comment type="function">
    <text evidence="5">Involved in formation and maintenance of cell shape.</text>
</comment>
<dbReference type="GO" id="GO:0005886">
    <property type="term" value="C:plasma membrane"/>
    <property type="evidence" value="ECO:0007669"/>
    <property type="project" value="TreeGrafter"/>
</dbReference>
<dbReference type="EMBL" id="WIJK01000002">
    <property type="protein sequence ID" value="MQQ51545.1"/>
    <property type="molecule type" value="Genomic_DNA"/>
</dbReference>
<evidence type="ECO:0000256" key="1">
    <source>
        <dbReference type="ARBA" id="ARBA00009369"/>
    </source>
</evidence>
<evidence type="ECO:0000259" key="7">
    <source>
        <dbReference type="Pfam" id="PF04085"/>
    </source>
</evidence>
<feature type="domain" description="Rod shape-determining protein MreC beta-barrel core" evidence="7">
    <location>
        <begin position="118"/>
        <end position="267"/>
    </location>
</feature>
<keyword evidence="3 5" id="KW-0133">Cell shape</keyword>
<comment type="similarity">
    <text evidence="1 5">Belongs to the MreC family.</text>
</comment>
<reference evidence="8 9" key="1">
    <citation type="submission" date="2019-10" db="EMBL/GenBank/DDBJ databases">
        <title>Streptococcus mitis of the oral and urogenital tracts.</title>
        <authorList>
            <person name="Price T."/>
            <person name="Mores C.R."/>
            <person name="Putonti C."/>
            <person name="Wolfe A.J."/>
        </authorList>
    </citation>
    <scope>NUCLEOTIDE SEQUENCE [LARGE SCALE GENOMIC DNA]</scope>
    <source>
        <strain evidence="8 9">SM16</strain>
    </source>
</reference>
<dbReference type="InterPro" id="IPR042175">
    <property type="entry name" value="Cell/Rod_MreC_2"/>
</dbReference>
<dbReference type="AlphaFoldDB" id="A0A7X1RJX6"/>
<dbReference type="Gene3D" id="2.40.10.340">
    <property type="entry name" value="Rod shape-determining protein MreC, domain 1"/>
    <property type="match status" value="1"/>
</dbReference>
<dbReference type="GO" id="GO:0008360">
    <property type="term" value="P:regulation of cell shape"/>
    <property type="evidence" value="ECO:0007669"/>
    <property type="project" value="UniProtKB-KW"/>
</dbReference>
<dbReference type="NCBIfam" id="TIGR00219">
    <property type="entry name" value="mreC"/>
    <property type="match status" value="1"/>
</dbReference>
<evidence type="ECO:0000256" key="5">
    <source>
        <dbReference type="PIRNR" id="PIRNR038471"/>
    </source>
</evidence>
<dbReference type="Gene3D" id="2.40.10.350">
    <property type="entry name" value="Rod shape-determining protein MreC, domain 2"/>
    <property type="match status" value="1"/>
</dbReference>
<dbReference type="RefSeq" id="WP_153224648.1">
    <property type="nucleotide sequence ID" value="NZ_WIJK01000002.1"/>
</dbReference>
<evidence type="ECO:0000256" key="4">
    <source>
        <dbReference type="ARBA" id="ARBA00032089"/>
    </source>
</evidence>
<dbReference type="InterPro" id="IPR055342">
    <property type="entry name" value="MreC_beta-barrel_core"/>
</dbReference>
<dbReference type="PIRSF" id="PIRSF038471">
    <property type="entry name" value="MreC"/>
    <property type="match status" value="1"/>
</dbReference>
<evidence type="ECO:0000313" key="8">
    <source>
        <dbReference type="EMBL" id="MQQ51545.1"/>
    </source>
</evidence>
<proteinExistence type="inferred from homology"/>
<dbReference type="InterPro" id="IPR007221">
    <property type="entry name" value="MreC"/>
</dbReference>
<gene>
    <name evidence="8" type="primary">mreC</name>
    <name evidence="8" type="ORF">GEZ89_00895</name>
</gene>
<name>A0A7X1RJX6_STRMT</name>
<dbReference type="Pfam" id="PF04085">
    <property type="entry name" value="MreC"/>
    <property type="match status" value="1"/>
</dbReference>
<evidence type="ECO:0000256" key="2">
    <source>
        <dbReference type="ARBA" id="ARBA00013855"/>
    </source>
</evidence>